<dbReference type="InterPro" id="IPR041916">
    <property type="entry name" value="Anti_sigma_zinc_sf"/>
</dbReference>
<evidence type="ECO:0000313" key="3">
    <source>
        <dbReference type="EMBL" id="HGZ10911.1"/>
    </source>
</evidence>
<name>A0A7C5AKH6_9BACT</name>
<evidence type="ECO:0000259" key="2">
    <source>
        <dbReference type="Pfam" id="PF13490"/>
    </source>
</evidence>
<evidence type="ECO:0000256" key="1">
    <source>
        <dbReference type="SAM" id="Phobius"/>
    </source>
</evidence>
<feature type="domain" description="Putative zinc-finger" evidence="2">
    <location>
        <begin position="3"/>
        <end position="37"/>
    </location>
</feature>
<gene>
    <name evidence="3" type="ORF">ENW48_01675</name>
</gene>
<keyword evidence="1" id="KW-0812">Transmembrane</keyword>
<keyword evidence="1" id="KW-0472">Membrane</keyword>
<protein>
    <recommendedName>
        <fullName evidence="2">Putative zinc-finger domain-containing protein</fullName>
    </recommendedName>
</protein>
<dbReference type="EMBL" id="DTKJ01000014">
    <property type="protein sequence ID" value="HGZ10911.1"/>
    <property type="molecule type" value="Genomic_DNA"/>
</dbReference>
<accession>A0A7C5AKH6</accession>
<comment type="caution">
    <text evidence="3">The sequence shown here is derived from an EMBL/GenBank/DDBJ whole genome shotgun (WGS) entry which is preliminary data.</text>
</comment>
<proteinExistence type="predicted"/>
<dbReference type="Gene3D" id="1.10.10.1320">
    <property type="entry name" value="Anti-sigma factor, zinc-finger domain"/>
    <property type="match status" value="1"/>
</dbReference>
<dbReference type="Pfam" id="PF13490">
    <property type="entry name" value="zf-HC2"/>
    <property type="match status" value="1"/>
</dbReference>
<dbReference type="InterPro" id="IPR027383">
    <property type="entry name" value="Znf_put"/>
</dbReference>
<keyword evidence="1" id="KW-1133">Transmembrane helix</keyword>
<organism evidence="3">
    <name type="scientific">Desulfobacca acetoxidans</name>
    <dbReference type="NCBI Taxonomy" id="60893"/>
    <lineage>
        <taxon>Bacteria</taxon>
        <taxon>Pseudomonadati</taxon>
        <taxon>Thermodesulfobacteriota</taxon>
        <taxon>Desulfobaccia</taxon>
        <taxon>Desulfobaccales</taxon>
        <taxon>Desulfobaccaceae</taxon>
        <taxon>Desulfobacca</taxon>
    </lineage>
</organism>
<feature type="transmembrane region" description="Helical" evidence="1">
    <location>
        <begin position="75"/>
        <end position="96"/>
    </location>
</feature>
<dbReference type="AlphaFoldDB" id="A0A7C5AKH6"/>
<sequence>MNCHWVQEQLSRWLDGELPEPELSRVADHLEDCPLCRRELELMQRLDAALADLTVPVPPEMARKVLSRLARPSSFWYQSLALAACLVLGIFLGGVLTGTFYRMPAAPNGNGNDLASLEVFQDFPQGSLGTLVSYPDEDANV</sequence>
<reference evidence="3" key="1">
    <citation type="journal article" date="2020" name="mSystems">
        <title>Genome- and Community-Level Interaction Insights into Carbon Utilization and Element Cycling Functions of Hydrothermarchaeota in Hydrothermal Sediment.</title>
        <authorList>
            <person name="Zhou Z."/>
            <person name="Liu Y."/>
            <person name="Xu W."/>
            <person name="Pan J."/>
            <person name="Luo Z.H."/>
            <person name="Li M."/>
        </authorList>
    </citation>
    <scope>NUCLEOTIDE SEQUENCE [LARGE SCALE GENOMIC DNA]</scope>
    <source>
        <strain evidence="3">SpSt-853</strain>
    </source>
</reference>